<reference evidence="1" key="1">
    <citation type="submission" date="2020-03" db="EMBL/GenBank/DDBJ databases">
        <title>The deep terrestrial virosphere.</title>
        <authorList>
            <person name="Holmfeldt K."/>
            <person name="Nilsson E."/>
            <person name="Simone D."/>
            <person name="Lopez-Fernandez M."/>
            <person name="Wu X."/>
            <person name="de Brujin I."/>
            <person name="Lundin D."/>
            <person name="Andersson A."/>
            <person name="Bertilsson S."/>
            <person name="Dopson M."/>
        </authorList>
    </citation>
    <scope>NUCLEOTIDE SEQUENCE</scope>
    <source>
        <strain evidence="1">MM415B01408</strain>
    </source>
</reference>
<evidence type="ECO:0000313" key="1">
    <source>
        <dbReference type="EMBL" id="QJA58748.1"/>
    </source>
</evidence>
<dbReference type="AlphaFoldDB" id="A0A6M3INP3"/>
<accession>A0A6M3INP3</accession>
<protein>
    <submittedName>
        <fullName evidence="1">Uncharacterized protein</fullName>
    </submittedName>
</protein>
<organism evidence="1">
    <name type="scientific">viral metagenome</name>
    <dbReference type="NCBI Taxonomy" id="1070528"/>
    <lineage>
        <taxon>unclassified sequences</taxon>
        <taxon>metagenomes</taxon>
        <taxon>organismal metagenomes</taxon>
    </lineage>
</organism>
<name>A0A6M3INP3_9ZZZZ</name>
<proteinExistence type="predicted"/>
<gene>
    <name evidence="1" type="ORF">MM415B01408_0002</name>
</gene>
<sequence length="90" mass="10322">MAMSKEDEKAKVVKIKEKIDAKIDSYVRRNEGLVDDTPRFAILDFDSAFLLKKFSLPHQGAYNPKDETYRGMRVARILLQEGEGEFIEVA</sequence>
<dbReference type="EMBL" id="MT141338">
    <property type="protein sequence ID" value="QJA58748.1"/>
    <property type="molecule type" value="Genomic_DNA"/>
</dbReference>